<organism evidence="1 2">
    <name type="scientific">Lysinibacillus parviboronicapiens</name>
    <dbReference type="NCBI Taxonomy" id="436516"/>
    <lineage>
        <taxon>Bacteria</taxon>
        <taxon>Bacillati</taxon>
        <taxon>Bacillota</taxon>
        <taxon>Bacilli</taxon>
        <taxon>Bacillales</taxon>
        <taxon>Bacillaceae</taxon>
        <taxon>Lysinibacillus</taxon>
    </lineage>
</organism>
<proteinExistence type="predicted"/>
<dbReference type="Pfam" id="PF08860">
    <property type="entry name" value="DUF1827"/>
    <property type="match status" value="1"/>
</dbReference>
<dbReference type="Gene3D" id="3.40.1720.10">
    <property type="entry name" value="Streptococcus thermophilus LMG 18311 protein like"/>
    <property type="match status" value="1"/>
</dbReference>
<reference evidence="1 2" key="1">
    <citation type="submission" date="2024-06" db="EMBL/GenBank/DDBJ databases">
        <title>Sorghum-associated microbial communities from plants grown in Nebraska, USA.</title>
        <authorList>
            <person name="Schachtman D."/>
        </authorList>
    </citation>
    <scope>NUCLEOTIDE SEQUENCE [LARGE SCALE GENOMIC DNA]</scope>
    <source>
        <strain evidence="1 2">736</strain>
    </source>
</reference>
<evidence type="ECO:0000313" key="2">
    <source>
        <dbReference type="Proteomes" id="UP001549363"/>
    </source>
</evidence>
<keyword evidence="2" id="KW-1185">Reference proteome</keyword>
<dbReference type="Proteomes" id="UP001549363">
    <property type="component" value="Unassembled WGS sequence"/>
</dbReference>
<dbReference type="InterPro" id="IPR014959">
    <property type="entry name" value="DUF1827"/>
</dbReference>
<comment type="caution">
    <text evidence="1">The sequence shown here is derived from an EMBL/GenBank/DDBJ whole genome shotgun (WGS) entry which is preliminary data.</text>
</comment>
<accession>A0ABV2PJ16</accession>
<name>A0ABV2PJ16_9BACI</name>
<sequence length="107" mass="12203">MATIYKFSNKTFRDITKERVDVVKIVSGFMGGTVKVYERKGAVIIHSENKQSSHASISNENGQVKEWEIRYAIEHILKRDLTDVNIRVSETGVVHIRNKAEINTLTN</sequence>
<protein>
    <submittedName>
        <fullName evidence="1">Uncharacterized protein</fullName>
    </submittedName>
</protein>
<dbReference type="RefSeq" id="WP_354471740.1">
    <property type="nucleotide sequence ID" value="NZ_JBEPSB010000007.1"/>
</dbReference>
<gene>
    <name evidence="1" type="ORF">ABIA69_002065</name>
</gene>
<dbReference type="EMBL" id="JBEPSB010000007">
    <property type="protein sequence ID" value="MET4560921.1"/>
    <property type="molecule type" value="Genomic_DNA"/>
</dbReference>
<dbReference type="InterPro" id="IPR038226">
    <property type="entry name" value="LMG18311-like_sf"/>
</dbReference>
<evidence type="ECO:0000313" key="1">
    <source>
        <dbReference type="EMBL" id="MET4560921.1"/>
    </source>
</evidence>